<accession>A0AAV5TN06</accession>
<dbReference type="GO" id="GO:0051231">
    <property type="term" value="P:spindle elongation"/>
    <property type="evidence" value="ECO:0007669"/>
    <property type="project" value="TreeGrafter"/>
</dbReference>
<dbReference type="PANTHER" id="PTHR47969">
    <property type="entry name" value="CHROMOSOME-ASSOCIATED KINESIN KIF4A-RELATED"/>
    <property type="match status" value="1"/>
</dbReference>
<gene>
    <name evidence="3" type="ORF">PENTCL1PPCAC_17742</name>
</gene>
<evidence type="ECO:0000256" key="1">
    <source>
        <dbReference type="ARBA" id="ARBA00022741"/>
    </source>
</evidence>
<evidence type="ECO:0008006" key="5">
    <source>
        <dbReference type="Google" id="ProtNLM"/>
    </source>
</evidence>
<sequence>LSLLSPLCRHKLVIYHPSHSSPYVSISSLLSDESSLLVAMESSSTSMSSSRGPADATVQVALRIRPQGTREKLEGSKICTLATPGEPQITIGNDRSFTYDHVFDTPTIQREVYDKCIDRLSKGLWMGTMLPYSHMGRPDRVRLTRWAQPSIQDQLMRRI</sequence>
<dbReference type="AlphaFoldDB" id="A0AAV5TN06"/>
<dbReference type="SUPFAM" id="SSF52540">
    <property type="entry name" value="P-loop containing nucleoside triphosphate hydrolases"/>
    <property type="match status" value="1"/>
</dbReference>
<dbReference type="GO" id="GO:0005524">
    <property type="term" value="F:ATP binding"/>
    <property type="evidence" value="ECO:0007669"/>
    <property type="project" value="UniProtKB-KW"/>
</dbReference>
<dbReference type="InterPro" id="IPR027417">
    <property type="entry name" value="P-loop_NTPase"/>
</dbReference>
<dbReference type="InterPro" id="IPR027640">
    <property type="entry name" value="Kinesin-like_fam"/>
</dbReference>
<dbReference type="PANTHER" id="PTHR47969:SF28">
    <property type="entry name" value="KINESIN-LIKE PROTEIN KIF21B"/>
    <property type="match status" value="1"/>
</dbReference>
<name>A0AAV5TN06_9BILA</name>
<proteinExistence type="predicted"/>
<comment type="caution">
    <text evidence="3">The sequence shown here is derived from an EMBL/GenBank/DDBJ whole genome shotgun (WGS) entry which is preliminary data.</text>
</comment>
<dbReference type="Proteomes" id="UP001432027">
    <property type="component" value="Unassembled WGS sequence"/>
</dbReference>
<dbReference type="GO" id="GO:0007052">
    <property type="term" value="P:mitotic spindle organization"/>
    <property type="evidence" value="ECO:0007669"/>
    <property type="project" value="TreeGrafter"/>
</dbReference>
<feature type="non-terminal residue" evidence="3">
    <location>
        <position position="1"/>
    </location>
</feature>
<dbReference type="InterPro" id="IPR036961">
    <property type="entry name" value="Kinesin_motor_dom_sf"/>
</dbReference>
<evidence type="ECO:0000256" key="2">
    <source>
        <dbReference type="ARBA" id="ARBA00022840"/>
    </source>
</evidence>
<dbReference type="GO" id="GO:0005875">
    <property type="term" value="C:microtubule associated complex"/>
    <property type="evidence" value="ECO:0007669"/>
    <property type="project" value="TreeGrafter"/>
</dbReference>
<dbReference type="Gene3D" id="3.40.850.10">
    <property type="entry name" value="Kinesin motor domain"/>
    <property type="match status" value="1"/>
</dbReference>
<keyword evidence="2" id="KW-0067">ATP-binding</keyword>
<evidence type="ECO:0000313" key="3">
    <source>
        <dbReference type="EMBL" id="GMS95567.1"/>
    </source>
</evidence>
<keyword evidence="4" id="KW-1185">Reference proteome</keyword>
<dbReference type="GO" id="GO:0003777">
    <property type="term" value="F:microtubule motor activity"/>
    <property type="evidence" value="ECO:0007669"/>
    <property type="project" value="InterPro"/>
</dbReference>
<protein>
    <recommendedName>
        <fullName evidence="5">Kinesin motor domain-containing protein</fullName>
    </recommendedName>
</protein>
<dbReference type="EMBL" id="BTSX01000004">
    <property type="protein sequence ID" value="GMS95567.1"/>
    <property type="molecule type" value="Genomic_DNA"/>
</dbReference>
<dbReference type="GO" id="GO:0007018">
    <property type="term" value="P:microtubule-based movement"/>
    <property type="evidence" value="ECO:0007669"/>
    <property type="project" value="InterPro"/>
</dbReference>
<reference evidence="3" key="1">
    <citation type="submission" date="2023-10" db="EMBL/GenBank/DDBJ databases">
        <title>Genome assembly of Pristionchus species.</title>
        <authorList>
            <person name="Yoshida K."/>
            <person name="Sommer R.J."/>
        </authorList>
    </citation>
    <scope>NUCLEOTIDE SEQUENCE</scope>
    <source>
        <strain evidence="3">RS0144</strain>
    </source>
</reference>
<keyword evidence="1" id="KW-0547">Nucleotide-binding</keyword>
<evidence type="ECO:0000313" key="4">
    <source>
        <dbReference type="Proteomes" id="UP001432027"/>
    </source>
</evidence>
<organism evidence="3 4">
    <name type="scientific">Pristionchus entomophagus</name>
    <dbReference type="NCBI Taxonomy" id="358040"/>
    <lineage>
        <taxon>Eukaryota</taxon>
        <taxon>Metazoa</taxon>
        <taxon>Ecdysozoa</taxon>
        <taxon>Nematoda</taxon>
        <taxon>Chromadorea</taxon>
        <taxon>Rhabditida</taxon>
        <taxon>Rhabditina</taxon>
        <taxon>Diplogasteromorpha</taxon>
        <taxon>Diplogasteroidea</taxon>
        <taxon>Neodiplogasteridae</taxon>
        <taxon>Pristionchus</taxon>
    </lineage>
</organism>